<proteinExistence type="predicted"/>
<comment type="caution">
    <text evidence="1">The sequence shown here is derived from an EMBL/GenBank/DDBJ whole genome shotgun (WGS) entry which is preliminary data.</text>
</comment>
<keyword evidence="2" id="KW-1185">Reference proteome</keyword>
<evidence type="ECO:0000313" key="2">
    <source>
        <dbReference type="Proteomes" id="UP001442364"/>
    </source>
</evidence>
<sequence>MKKSNVLLNCVAKAAQHSAKKAVNSASIWSCYQPKEPQTAAKLKKNR</sequence>
<accession>A0ABV1BW69</accession>
<dbReference type="Proteomes" id="UP001442364">
    <property type="component" value="Unassembled WGS sequence"/>
</dbReference>
<organism evidence="1 2">
    <name type="scientific">[Lactobacillus] rogosae</name>
    <dbReference type="NCBI Taxonomy" id="706562"/>
    <lineage>
        <taxon>Bacteria</taxon>
        <taxon>Bacillati</taxon>
        <taxon>Bacillota</taxon>
        <taxon>Clostridia</taxon>
        <taxon>Lachnospirales</taxon>
        <taxon>Lachnospiraceae</taxon>
        <taxon>Lachnospira</taxon>
    </lineage>
</organism>
<gene>
    <name evidence="1" type="ORF">WMO14_08890</name>
</gene>
<protein>
    <submittedName>
        <fullName evidence="1">Cyclic lactone autoinducer peptide</fullName>
    </submittedName>
</protein>
<name>A0ABV1BW69_9FIRM</name>
<dbReference type="EMBL" id="JBBMER010000006">
    <property type="protein sequence ID" value="MEQ2379995.1"/>
    <property type="molecule type" value="Genomic_DNA"/>
</dbReference>
<dbReference type="InterPro" id="IPR009229">
    <property type="entry name" value="AgrD"/>
</dbReference>
<evidence type="ECO:0000313" key="1">
    <source>
        <dbReference type="EMBL" id="MEQ2379995.1"/>
    </source>
</evidence>
<reference evidence="1 2" key="1">
    <citation type="submission" date="2024-03" db="EMBL/GenBank/DDBJ databases">
        <title>Human intestinal bacterial collection.</title>
        <authorList>
            <person name="Pauvert C."/>
            <person name="Hitch T.C.A."/>
            <person name="Clavel T."/>
        </authorList>
    </citation>
    <scope>NUCLEOTIDE SEQUENCE [LARGE SCALE GENOMIC DNA]</scope>
    <source>
        <strain evidence="1 2">CLA-AA-H255</strain>
    </source>
</reference>
<dbReference type="NCBIfam" id="TIGR04223">
    <property type="entry name" value="quorum_AgrD"/>
    <property type="match status" value="1"/>
</dbReference>
<dbReference type="RefSeq" id="WP_022502847.1">
    <property type="nucleotide sequence ID" value="NZ_DAWCMB010000255.1"/>
</dbReference>